<dbReference type="Gene3D" id="3.40.50.170">
    <property type="entry name" value="Formyl transferase, N-terminal domain"/>
    <property type="match status" value="1"/>
</dbReference>
<dbReference type="AlphaFoldDB" id="W9XFW4"/>
<dbReference type="FunFam" id="3.40.50.170:FF:000009">
    <property type="entry name" value="Phosphoribosylglycinamide formyltransferase (Eurofung)"/>
    <property type="match status" value="1"/>
</dbReference>
<evidence type="ECO:0000256" key="5">
    <source>
        <dbReference type="ARBA" id="ARBA00022755"/>
    </source>
</evidence>
<name>W9XFW4_9EURO</name>
<keyword evidence="4 11" id="KW-0808">Transferase</keyword>
<dbReference type="HOGENOM" id="CLU_038395_0_1_1"/>
<dbReference type="InterPro" id="IPR002376">
    <property type="entry name" value="Formyl_transf_N"/>
</dbReference>
<dbReference type="EC" id="2.1.2.2" evidence="2"/>
<dbReference type="Pfam" id="PF00551">
    <property type="entry name" value="Formyl_trans_N"/>
    <property type="match status" value="1"/>
</dbReference>
<dbReference type="OrthoDB" id="5575075at2759"/>
<comment type="catalytic activity">
    <reaction evidence="9">
        <text>N(1)-(5-phospho-beta-D-ribosyl)glycinamide + (6R)-10-formyltetrahydrofolate = N(2)-formyl-N(1)-(5-phospho-beta-D-ribosyl)glycinamide + (6S)-5,6,7,8-tetrahydrofolate + H(+)</text>
        <dbReference type="Rhea" id="RHEA:15053"/>
        <dbReference type="ChEBI" id="CHEBI:15378"/>
        <dbReference type="ChEBI" id="CHEBI:57453"/>
        <dbReference type="ChEBI" id="CHEBI:143788"/>
        <dbReference type="ChEBI" id="CHEBI:147286"/>
        <dbReference type="ChEBI" id="CHEBI:195366"/>
        <dbReference type="EC" id="2.1.2.2"/>
    </reaction>
</comment>
<dbReference type="EMBL" id="AMGY01000008">
    <property type="protein sequence ID" value="EXJ79123.1"/>
    <property type="molecule type" value="Genomic_DNA"/>
</dbReference>
<dbReference type="STRING" id="1182542.W9XFW4"/>
<protein>
    <recommendedName>
        <fullName evidence="3">Phosphoribosylglycinamide formyltransferase</fullName>
        <ecNumber evidence="2">2.1.2.2</ecNumber>
    </recommendedName>
    <alternativeName>
        <fullName evidence="8">5'-phosphoribosylglycinamide transformylase</fullName>
    </alternativeName>
    <alternativeName>
        <fullName evidence="7">GAR transformylase</fullName>
    </alternativeName>
</protein>
<organism evidence="11 12">
    <name type="scientific">Capronia epimyces CBS 606.96</name>
    <dbReference type="NCBI Taxonomy" id="1182542"/>
    <lineage>
        <taxon>Eukaryota</taxon>
        <taxon>Fungi</taxon>
        <taxon>Dikarya</taxon>
        <taxon>Ascomycota</taxon>
        <taxon>Pezizomycotina</taxon>
        <taxon>Eurotiomycetes</taxon>
        <taxon>Chaetothyriomycetidae</taxon>
        <taxon>Chaetothyriales</taxon>
        <taxon>Herpotrichiellaceae</taxon>
        <taxon>Capronia</taxon>
    </lineage>
</organism>
<dbReference type="CDD" id="cd08645">
    <property type="entry name" value="FMT_core_GART"/>
    <property type="match status" value="1"/>
</dbReference>
<evidence type="ECO:0000256" key="3">
    <source>
        <dbReference type="ARBA" id="ARBA00022076"/>
    </source>
</evidence>
<proteinExistence type="inferred from homology"/>
<dbReference type="RefSeq" id="XP_007736911.1">
    <property type="nucleotide sequence ID" value="XM_007738721.1"/>
</dbReference>
<keyword evidence="5" id="KW-0658">Purine biosynthesis</keyword>
<dbReference type="PANTHER" id="PTHR43369:SF2">
    <property type="entry name" value="PHOSPHORIBOSYLGLYCINAMIDE FORMYLTRANSFERASE"/>
    <property type="match status" value="1"/>
</dbReference>
<dbReference type="NCBIfam" id="TIGR00639">
    <property type="entry name" value="PurN"/>
    <property type="match status" value="1"/>
</dbReference>
<dbReference type="PANTHER" id="PTHR43369">
    <property type="entry name" value="PHOSPHORIBOSYLGLYCINAMIDE FORMYLTRANSFERASE"/>
    <property type="match status" value="1"/>
</dbReference>
<dbReference type="InterPro" id="IPR036477">
    <property type="entry name" value="Formyl_transf_N_sf"/>
</dbReference>
<dbReference type="GO" id="GO:0005737">
    <property type="term" value="C:cytoplasm"/>
    <property type="evidence" value="ECO:0007669"/>
    <property type="project" value="TreeGrafter"/>
</dbReference>
<evidence type="ECO:0000256" key="2">
    <source>
        <dbReference type="ARBA" id="ARBA00012254"/>
    </source>
</evidence>
<evidence type="ECO:0000256" key="4">
    <source>
        <dbReference type="ARBA" id="ARBA00022679"/>
    </source>
</evidence>
<feature type="domain" description="Formyl transferase N-terminal" evidence="10">
    <location>
        <begin position="25"/>
        <end position="234"/>
    </location>
</feature>
<dbReference type="GeneID" id="19172711"/>
<keyword evidence="12" id="KW-1185">Reference proteome</keyword>
<sequence length="249" mass="26991">MAPSSESRSISTDKSRAYSTSSSFNLTVLISGSGTNLQALIDACGQSPSGDSGPRTLPQAQITHVISNRRDAYGLVRAEEANIPTTYHNLVAYKKKHANTEAGVQAARREYDADLAQKILTHIPSPDLVVCAGWMHILSPVFVNALAAANVPIINLHPALPGQFNGANAIGRAYEAFQRGQISKTGLMVHYVVDEVDMGQPVLVKEIDFKSGESQDDLEQRMHQAEWQLLVEATGKVLAELEGKRRTEA</sequence>
<dbReference type="eggNOG" id="KOG3076">
    <property type="taxonomic scope" value="Eukaryota"/>
</dbReference>
<evidence type="ECO:0000256" key="1">
    <source>
        <dbReference type="ARBA" id="ARBA00005054"/>
    </source>
</evidence>
<evidence type="ECO:0000256" key="9">
    <source>
        <dbReference type="ARBA" id="ARBA00047664"/>
    </source>
</evidence>
<dbReference type="GO" id="GO:0004644">
    <property type="term" value="F:phosphoribosylglycinamide formyltransferase activity"/>
    <property type="evidence" value="ECO:0007669"/>
    <property type="project" value="UniProtKB-EC"/>
</dbReference>
<comment type="caution">
    <text evidence="11">The sequence shown here is derived from an EMBL/GenBank/DDBJ whole genome shotgun (WGS) entry which is preliminary data.</text>
</comment>
<accession>W9XFW4</accession>
<dbReference type="GO" id="GO:0006189">
    <property type="term" value="P:'de novo' IMP biosynthetic process"/>
    <property type="evidence" value="ECO:0007669"/>
    <property type="project" value="EnsemblFungi"/>
</dbReference>
<evidence type="ECO:0000256" key="8">
    <source>
        <dbReference type="ARBA" id="ARBA00041682"/>
    </source>
</evidence>
<gene>
    <name evidence="11" type="ORF">A1O3_08624</name>
</gene>
<evidence type="ECO:0000256" key="7">
    <source>
        <dbReference type="ARBA" id="ARBA00041324"/>
    </source>
</evidence>
<dbReference type="GO" id="GO:0046084">
    <property type="term" value="P:adenine biosynthetic process"/>
    <property type="evidence" value="ECO:0007669"/>
    <property type="project" value="EnsemblFungi"/>
</dbReference>
<dbReference type="HAMAP" id="MF_01930">
    <property type="entry name" value="PurN"/>
    <property type="match status" value="1"/>
</dbReference>
<comment type="pathway">
    <text evidence="1">Purine metabolism; IMP biosynthesis via de novo pathway; N(2)-formyl-N(1)-(5-phospho-D-ribosyl)glycinamide from N(1)-(5-phospho-D-ribosyl)glycinamide (10-formyl THF route): step 1/1.</text>
</comment>
<comment type="similarity">
    <text evidence="6">Belongs to the GART family.</text>
</comment>
<evidence type="ECO:0000313" key="12">
    <source>
        <dbReference type="Proteomes" id="UP000019478"/>
    </source>
</evidence>
<reference evidence="11 12" key="1">
    <citation type="submission" date="2013-03" db="EMBL/GenBank/DDBJ databases">
        <title>The Genome Sequence of Capronia epimyces CBS 606.96.</title>
        <authorList>
            <consortium name="The Broad Institute Genomics Platform"/>
            <person name="Cuomo C."/>
            <person name="de Hoog S."/>
            <person name="Gorbushina A."/>
            <person name="Walker B."/>
            <person name="Young S.K."/>
            <person name="Zeng Q."/>
            <person name="Gargeya S."/>
            <person name="Fitzgerald M."/>
            <person name="Haas B."/>
            <person name="Abouelleil A."/>
            <person name="Allen A.W."/>
            <person name="Alvarado L."/>
            <person name="Arachchi H.M."/>
            <person name="Berlin A.M."/>
            <person name="Chapman S.B."/>
            <person name="Gainer-Dewar J."/>
            <person name="Goldberg J."/>
            <person name="Griggs A."/>
            <person name="Gujja S."/>
            <person name="Hansen M."/>
            <person name="Howarth C."/>
            <person name="Imamovic A."/>
            <person name="Ireland A."/>
            <person name="Larimer J."/>
            <person name="McCowan C."/>
            <person name="Murphy C."/>
            <person name="Pearson M."/>
            <person name="Poon T.W."/>
            <person name="Priest M."/>
            <person name="Roberts A."/>
            <person name="Saif S."/>
            <person name="Shea T."/>
            <person name="Sisk P."/>
            <person name="Sykes S."/>
            <person name="Wortman J."/>
            <person name="Nusbaum C."/>
            <person name="Birren B."/>
        </authorList>
    </citation>
    <scope>NUCLEOTIDE SEQUENCE [LARGE SCALE GENOMIC DNA]</scope>
    <source>
        <strain evidence="11 12">CBS 606.96</strain>
    </source>
</reference>
<dbReference type="Proteomes" id="UP000019478">
    <property type="component" value="Unassembled WGS sequence"/>
</dbReference>
<evidence type="ECO:0000259" key="10">
    <source>
        <dbReference type="Pfam" id="PF00551"/>
    </source>
</evidence>
<dbReference type="InterPro" id="IPR004607">
    <property type="entry name" value="GART"/>
</dbReference>
<evidence type="ECO:0000256" key="6">
    <source>
        <dbReference type="ARBA" id="ARBA00038440"/>
    </source>
</evidence>
<evidence type="ECO:0000313" key="11">
    <source>
        <dbReference type="EMBL" id="EXJ79123.1"/>
    </source>
</evidence>
<dbReference type="SUPFAM" id="SSF53328">
    <property type="entry name" value="Formyltransferase"/>
    <property type="match status" value="1"/>
</dbReference>